<feature type="compositionally biased region" description="Polar residues" evidence="2">
    <location>
        <begin position="1"/>
        <end position="16"/>
    </location>
</feature>
<feature type="domain" description="RING-type" evidence="3">
    <location>
        <begin position="282"/>
        <end position="340"/>
    </location>
</feature>
<dbReference type="Proteomes" id="UP000192257">
    <property type="component" value="Unassembled WGS sequence"/>
</dbReference>
<evidence type="ECO:0000313" key="5">
    <source>
        <dbReference type="Proteomes" id="UP000192257"/>
    </source>
</evidence>
<accession>A0A1X0NDG6</accession>
<dbReference type="InterPro" id="IPR013083">
    <property type="entry name" value="Znf_RING/FYVE/PHD"/>
</dbReference>
<keyword evidence="1" id="KW-0479">Metal-binding</keyword>
<evidence type="ECO:0000259" key="3">
    <source>
        <dbReference type="PROSITE" id="PS50089"/>
    </source>
</evidence>
<gene>
    <name evidence="4" type="ORF">TM35_001781010</name>
</gene>
<keyword evidence="5" id="KW-1185">Reference proteome</keyword>
<dbReference type="SMART" id="SM00184">
    <property type="entry name" value="RING"/>
    <property type="match status" value="1"/>
</dbReference>
<feature type="compositionally biased region" description="Low complexity" evidence="2">
    <location>
        <begin position="25"/>
        <end position="46"/>
    </location>
</feature>
<dbReference type="OrthoDB" id="8062037at2759"/>
<protein>
    <recommendedName>
        <fullName evidence="3">RING-type domain-containing protein</fullName>
    </recommendedName>
</protein>
<dbReference type="RefSeq" id="XP_028876737.1">
    <property type="nucleotide sequence ID" value="XM_029031968.1"/>
</dbReference>
<dbReference type="SUPFAM" id="SSF57850">
    <property type="entry name" value="RING/U-box"/>
    <property type="match status" value="1"/>
</dbReference>
<evidence type="ECO:0000256" key="1">
    <source>
        <dbReference type="PROSITE-ProRule" id="PRU00175"/>
    </source>
</evidence>
<feature type="region of interest" description="Disordered" evidence="2">
    <location>
        <begin position="1"/>
        <end position="64"/>
    </location>
</feature>
<dbReference type="VEuPathDB" id="TriTrypDB:TM35_001781010"/>
<comment type="caution">
    <text evidence="4">The sequence shown here is derived from an EMBL/GenBank/DDBJ whole genome shotgun (WGS) entry which is preliminary data.</text>
</comment>
<dbReference type="InterPro" id="IPR001841">
    <property type="entry name" value="Znf_RING"/>
</dbReference>
<evidence type="ECO:0000256" key="2">
    <source>
        <dbReference type="SAM" id="MobiDB-lite"/>
    </source>
</evidence>
<dbReference type="Gene3D" id="3.30.40.10">
    <property type="entry name" value="Zinc/RING finger domain, C3HC4 (zinc finger)"/>
    <property type="match status" value="1"/>
</dbReference>
<name>A0A1X0NDG6_9TRYP</name>
<keyword evidence="1" id="KW-0863">Zinc-finger</keyword>
<reference evidence="4 5" key="1">
    <citation type="submission" date="2017-03" db="EMBL/GenBank/DDBJ databases">
        <title>An alternative strategy for trypanosome survival in the mammalian bloodstream revealed through genome and transcriptome analysis of the ubiquitous bovine parasite Trypanosoma (Megatrypanum) theileri.</title>
        <authorList>
            <person name="Kelly S."/>
            <person name="Ivens A."/>
            <person name="Mott A."/>
            <person name="O'Neill E."/>
            <person name="Emms D."/>
            <person name="Macleod O."/>
            <person name="Voorheis P."/>
            <person name="Matthews J."/>
            <person name="Matthews K."/>
            <person name="Carrington M."/>
        </authorList>
    </citation>
    <scope>NUCLEOTIDE SEQUENCE [LARGE SCALE GENOMIC DNA]</scope>
    <source>
        <strain evidence="4">Edinburgh</strain>
    </source>
</reference>
<dbReference type="GeneID" id="39991748"/>
<evidence type="ECO:0000313" key="4">
    <source>
        <dbReference type="EMBL" id="ORC80164.1"/>
    </source>
</evidence>
<dbReference type="EMBL" id="NBCO01000178">
    <property type="protein sequence ID" value="ORC80164.1"/>
    <property type="molecule type" value="Genomic_DNA"/>
</dbReference>
<dbReference type="PROSITE" id="PS50089">
    <property type="entry name" value="ZF_RING_2"/>
    <property type="match status" value="1"/>
</dbReference>
<sequence>SQQLKQHLAQNRQLQENGRNDGRHVNNNNNDNSSSDNNNNNGASRSSSKESQDAMEECPTPPVQLPCLESPDRHNFADGCIRVAPLYSDEVVRVILSHVERQQLTFLLSKATLHLELSNPMPIPNNIIHGYICDACCRMELYVGFQALAPNKLRSEVRLFTGCCGFDLCIACVVYFVHEAFRRLQLALLPPQYKPFALTSVCTLRVQSVVHEGKNARLRVALAPRGLQLCAWQLPQSNSAAHSSFAEEFDALPTPPTDWLSSCTVTTHTDTMVHQGKLDDECSICLQPLDPEKHNNSNDRSSSAAEFALVETACHHWFHAECLERVRHLSGLEDRCPLCRQPEYMALAARTCLYDVLLELKEPPNVVETPVMHIAVAALTGDVYINPTSVTACEVIHLPYGGMMSTEEAELRNTTA</sequence>
<dbReference type="GO" id="GO:0008270">
    <property type="term" value="F:zinc ion binding"/>
    <property type="evidence" value="ECO:0007669"/>
    <property type="project" value="UniProtKB-KW"/>
</dbReference>
<organism evidence="4 5">
    <name type="scientific">Trypanosoma theileri</name>
    <dbReference type="NCBI Taxonomy" id="67003"/>
    <lineage>
        <taxon>Eukaryota</taxon>
        <taxon>Discoba</taxon>
        <taxon>Euglenozoa</taxon>
        <taxon>Kinetoplastea</taxon>
        <taxon>Metakinetoplastina</taxon>
        <taxon>Trypanosomatida</taxon>
        <taxon>Trypanosomatidae</taxon>
        <taxon>Trypanosoma</taxon>
    </lineage>
</organism>
<dbReference type="STRING" id="67003.A0A1X0NDG6"/>
<feature type="non-terminal residue" evidence="4">
    <location>
        <position position="1"/>
    </location>
</feature>
<dbReference type="AlphaFoldDB" id="A0A1X0NDG6"/>
<keyword evidence="1" id="KW-0862">Zinc</keyword>
<proteinExistence type="predicted"/>